<dbReference type="AlphaFoldDB" id="A0A3M0T1B7"/>
<accession>A0A3M0T1B7</accession>
<evidence type="ECO:0000259" key="1">
    <source>
        <dbReference type="Pfam" id="PF18812"/>
    </source>
</evidence>
<proteinExistence type="predicted"/>
<organism evidence="2 3">
    <name type="scientific">Clostridium autoethanogenum</name>
    <dbReference type="NCBI Taxonomy" id="84023"/>
    <lineage>
        <taxon>Bacteria</taxon>
        <taxon>Bacillati</taxon>
        <taxon>Bacillota</taxon>
        <taxon>Clostridia</taxon>
        <taxon>Eubacteriales</taxon>
        <taxon>Clostridiaceae</taxon>
        <taxon>Clostridium</taxon>
    </lineage>
</organism>
<feature type="domain" description="Phage-Barnase-EndoU-ColicinE5/D-RelE like nuclease 3" evidence="1">
    <location>
        <begin position="10"/>
        <end position="114"/>
    </location>
</feature>
<dbReference type="RefSeq" id="WP_122057762.1">
    <property type="nucleotide sequence ID" value="NZ_RFAQ01000002.1"/>
</dbReference>
<sequence length="131" mass="15207">MEGTDDKLIQVGRFYQKLNDIIGSNLPLQKIYRSKGLPAHLIKEKHFNCLKHIDDISNIIKNPDYVGINPNEKGDTVELIKVLNKNILVGIKLDVDENYLYVSTMYDIQESKLRRRLHSGRVKKFIIDKNK</sequence>
<dbReference type="Pfam" id="PF18812">
    <property type="entry name" value="PBECR3"/>
    <property type="match status" value="1"/>
</dbReference>
<protein>
    <recommendedName>
        <fullName evidence="1">Phage-Barnase-EndoU-ColicinE5/D-RelE like nuclease 3 domain-containing protein</fullName>
    </recommendedName>
</protein>
<gene>
    <name evidence="2" type="ORF">D9O40_01830</name>
</gene>
<evidence type="ECO:0000313" key="3">
    <source>
        <dbReference type="Proteomes" id="UP000277999"/>
    </source>
</evidence>
<dbReference type="InterPro" id="IPR041301">
    <property type="entry name" value="PBECR3"/>
</dbReference>
<name>A0A3M0T1B7_9CLOT</name>
<evidence type="ECO:0000313" key="2">
    <source>
        <dbReference type="EMBL" id="RMD04426.1"/>
    </source>
</evidence>
<comment type="caution">
    <text evidence="2">The sequence shown here is derived from an EMBL/GenBank/DDBJ whole genome shotgun (WGS) entry which is preliminary data.</text>
</comment>
<reference evidence="2 3" key="1">
    <citation type="submission" date="2018-10" db="EMBL/GenBank/DDBJ databases">
        <title>Genome-centric metagenomics revealed C2 chemical producing, CO utilizing Clostridium with novel acetogenic gene cluster.</title>
        <authorList>
            <person name="Kang H."/>
            <person name="Park B."/>
            <person name="Choi I.G."/>
            <person name="Chang I.S."/>
        </authorList>
    </citation>
    <scope>NUCLEOTIDE SEQUENCE [LARGE SCALE GENOMIC DNA]</scope>
    <source>
        <strain evidence="2 3">H21-9</strain>
    </source>
</reference>
<dbReference type="EMBL" id="RFAQ01000002">
    <property type="protein sequence ID" value="RMD04426.1"/>
    <property type="molecule type" value="Genomic_DNA"/>
</dbReference>
<dbReference type="Proteomes" id="UP000277999">
    <property type="component" value="Unassembled WGS sequence"/>
</dbReference>